<keyword evidence="7" id="KW-0472">Membrane</keyword>
<dbReference type="InterPro" id="IPR033370">
    <property type="entry name" value="COG1"/>
</dbReference>
<accession>A0A913XQQ3</accession>
<evidence type="ECO:0000313" key="9">
    <source>
        <dbReference type="Proteomes" id="UP000887567"/>
    </source>
</evidence>
<dbReference type="GO" id="GO:0017119">
    <property type="term" value="C:Golgi transport complex"/>
    <property type="evidence" value="ECO:0007669"/>
    <property type="project" value="InterPro"/>
</dbReference>
<reference evidence="8" key="1">
    <citation type="submission" date="2022-11" db="UniProtKB">
        <authorList>
            <consortium name="EnsemblMetazoa"/>
        </authorList>
    </citation>
    <scope>IDENTIFICATION</scope>
</reference>
<keyword evidence="4" id="KW-0813">Transport</keyword>
<keyword evidence="9" id="KW-1185">Reference proteome</keyword>
<evidence type="ECO:0000256" key="1">
    <source>
        <dbReference type="ARBA" id="ARBA00004395"/>
    </source>
</evidence>
<dbReference type="Proteomes" id="UP000887567">
    <property type="component" value="Unplaced"/>
</dbReference>
<protein>
    <recommendedName>
        <fullName evidence="3">Conserved oligomeric Golgi complex subunit 1</fullName>
    </recommendedName>
</protein>
<dbReference type="EnsemblMetazoa" id="XM_021052539.1">
    <property type="protein sequence ID" value="XP_020908198.1"/>
    <property type="gene ID" value="LOC110246222"/>
</dbReference>
<evidence type="ECO:0000256" key="7">
    <source>
        <dbReference type="ARBA" id="ARBA00023136"/>
    </source>
</evidence>
<dbReference type="RefSeq" id="XP_020908198.1">
    <property type="nucleotide sequence ID" value="XM_021052539.1"/>
</dbReference>
<organism evidence="8 9">
    <name type="scientific">Exaiptasia diaphana</name>
    <name type="common">Tropical sea anemone</name>
    <name type="synonym">Aiptasia pulchella</name>
    <dbReference type="NCBI Taxonomy" id="2652724"/>
    <lineage>
        <taxon>Eukaryota</taxon>
        <taxon>Metazoa</taxon>
        <taxon>Cnidaria</taxon>
        <taxon>Anthozoa</taxon>
        <taxon>Hexacorallia</taxon>
        <taxon>Actiniaria</taxon>
        <taxon>Aiptasiidae</taxon>
        <taxon>Exaiptasia</taxon>
    </lineage>
</organism>
<keyword evidence="5" id="KW-0653">Protein transport</keyword>
<dbReference type="KEGG" id="epa:110246222"/>
<dbReference type="GeneID" id="110246222"/>
<evidence type="ECO:0000313" key="8">
    <source>
        <dbReference type="EnsemblMetazoa" id="XP_020908198.1"/>
    </source>
</evidence>
<dbReference type="AlphaFoldDB" id="A0A913XQQ3"/>
<dbReference type="GO" id="GO:0006891">
    <property type="term" value="P:intra-Golgi vesicle-mediated transport"/>
    <property type="evidence" value="ECO:0007669"/>
    <property type="project" value="InterPro"/>
</dbReference>
<evidence type="ECO:0000256" key="3">
    <source>
        <dbReference type="ARBA" id="ARBA00020978"/>
    </source>
</evidence>
<dbReference type="OrthoDB" id="46189at2759"/>
<dbReference type="PANTHER" id="PTHR31658">
    <property type="entry name" value="CONSERVED OLIGOMERIC GOLGI COMPLEX SUBUNIT 1"/>
    <property type="match status" value="1"/>
</dbReference>
<dbReference type="GO" id="GO:0015031">
    <property type="term" value="P:protein transport"/>
    <property type="evidence" value="ECO:0007669"/>
    <property type="project" value="UniProtKB-KW"/>
</dbReference>
<evidence type="ECO:0000256" key="6">
    <source>
        <dbReference type="ARBA" id="ARBA00023034"/>
    </source>
</evidence>
<evidence type="ECO:0000256" key="4">
    <source>
        <dbReference type="ARBA" id="ARBA00022448"/>
    </source>
</evidence>
<evidence type="ECO:0000256" key="5">
    <source>
        <dbReference type="ARBA" id="ARBA00022927"/>
    </source>
</evidence>
<proteinExistence type="inferred from homology"/>
<comment type="similarity">
    <text evidence="2">Belongs to the COG1 family.</text>
</comment>
<dbReference type="PANTHER" id="PTHR31658:SF0">
    <property type="entry name" value="CONSERVED OLIGOMERIC GOLGI COMPLEX SUBUNIT 1"/>
    <property type="match status" value="1"/>
</dbReference>
<keyword evidence="6" id="KW-0333">Golgi apparatus</keyword>
<name>A0A913XQQ3_EXADI</name>
<comment type="subcellular location">
    <subcellularLocation>
        <location evidence="1">Golgi apparatus membrane</location>
        <topology evidence="1">Peripheral membrane protein</topology>
    </subcellularLocation>
</comment>
<dbReference type="GO" id="GO:0000139">
    <property type="term" value="C:Golgi membrane"/>
    <property type="evidence" value="ECO:0007669"/>
    <property type="project" value="UniProtKB-SubCell"/>
</dbReference>
<evidence type="ECO:0000256" key="2">
    <source>
        <dbReference type="ARBA" id="ARBA00006653"/>
    </source>
</evidence>
<sequence>MIRVPLQVSSFVTSLLFSVCQELNRIGGHALDKKLLQELIDELSNGVLILYERLGEEHESSLSQNRALQYLFDFKFVMSIFAGRSE</sequence>